<keyword evidence="4" id="KW-1185">Reference proteome</keyword>
<feature type="chain" id="PRO_5025454000" evidence="1">
    <location>
        <begin position="25"/>
        <end position="321"/>
    </location>
</feature>
<dbReference type="Pfam" id="PF03181">
    <property type="entry name" value="BURP"/>
    <property type="match status" value="1"/>
</dbReference>
<feature type="signal peptide" evidence="1">
    <location>
        <begin position="1"/>
        <end position="24"/>
    </location>
</feature>
<organism evidence="3 4">
    <name type="scientific">Morella rubra</name>
    <name type="common">Chinese bayberry</name>
    <dbReference type="NCBI Taxonomy" id="262757"/>
    <lineage>
        <taxon>Eukaryota</taxon>
        <taxon>Viridiplantae</taxon>
        <taxon>Streptophyta</taxon>
        <taxon>Embryophyta</taxon>
        <taxon>Tracheophyta</taxon>
        <taxon>Spermatophyta</taxon>
        <taxon>Magnoliopsida</taxon>
        <taxon>eudicotyledons</taxon>
        <taxon>Gunneridae</taxon>
        <taxon>Pentapetalae</taxon>
        <taxon>rosids</taxon>
        <taxon>fabids</taxon>
        <taxon>Fagales</taxon>
        <taxon>Myricaceae</taxon>
        <taxon>Morella</taxon>
    </lineage>
</organism>
<dbReference type="InterPro" id="IPR004873">
    <property type="entry name" value="BURP_dom"/>
</dbReference>
<dbReference type="EMBL" id="RXIC02000025">
    <property type="protein sequence ID" value="KAB1207264.1"/>
    <property type="molecule type" value="Genomic_DNA"/>
</dbReference>
<comment type="caution">
    <text evidence="3">The sequence shown here is derived from an EMBL/GenBank/DDBJ whole genome shotgun (WGS) entry which is preliminary data.</text>
</comment>
<evidence type="ECO:0000313" key="3">
    <source>
        <dbReference type="EMBL" id="KAB1207264.1"/>
    </source>
</evidence>
<dbReference type="PROSITE" id="PS51277">
    <property type="entry name" value="BURP"/>
    <property type="match status" value="1"/>
</dbReference>
<sequence length="321" mass="35887">MGVGFASWSLFLCLLAVMNINIDTGTITSWFPSKVLDLCACGSGAREINPKQPEELHALDDPKQDHSHAHAYKGTLGEHVHAHDPSTHTNSVDPSSMVFFTIKDLTVGKTMPLYFRKRNPSTSARFLPREKADSIPFSLKELPHLLGFFSFPPDSPQAKSMEYTIRQCEIEPMKGESKLCATSLESMLDFTSGILGLESHFRVLTTSYLTISTTLIQNYTFLKITEENSAPRMVACHSMPYPYAVFYCHTQKSENKVFKVTLKGENGDRVEAIAVCHMDTSRWSPDHASFRVLGIKPGTSNVCHFFPADNLVWVPKTMSIM</sequence>
<dbReference type="Proteomes" id="UP000516437">
    <property type="component" value="Chromosome 7"/>
</dbReference>
<dbReference type="PANTHER" id="PTHR31236">
    <property type="entry name" value="BURP DOMAIN PROTEIN USPL1-LIKE"/>
    <property type="match status" value="1"/>
</dbReference>
<dbReference type="InterPro" id="IPR044816">
    <property type="entry name" value="BURP"/>
</dbReference>
<evidence type="ECO:0000313" key="4">
    <source>
        <dbReference type="Proteomes" id="UP000516437"/>
    </source>
</evidence>
<evidence type="ECO:0000256" key="1">
    <source>
        <dbReference type="SAM" id="SignalP"/>
    </source>
</evidence>
<evidence type="ECO:0000259" key="2">
    <source>
        <dbReference type="PROSITE" id="PS51277"/>
    </source>
</evidence>
<reference evidence="3 4" key="1">
    <citation type="journal article" date="2019" name="Plant Biotechnol. J.">
        <title>The red bayberry genome and genetic basis of sex determination.</title>
        <authorList>
            <person name="Jia H.M."/>
            <person name="Jia H.J."/>
            <person name="Cai Q.L."/>
            <person name="Wang Y."/>
            <person name="Zhao H.B."/>
            <person name="Yang W.F."/>
            <person name="Wang G.Y."/>
            <person name="Li Y.H."/>
            <person name="Zhan D.L."/>
            <person name="Shen Y.T."/>
            <person name="Niu Q.F."/>
            <person name="Chang L."/>
            <person name="Qiu J."/>
            <person name="Zhao L."/>
            <person name="Xie H.B."/>
            <person name="Fu W.Y."/>
            <person name="Jin J."/>
            <person name="Li X.W."/>
            <person name="Jiao Y."/>
            <person name="Zhou C.C."/>
            <person name="Tu T."/>
            <person name="Chai C.Y."/>
            <person name="Gao J.L."/>
            <person name="Fan L.J."/>
            <person name="van de Weg E."/>
            <person name="Wang J.Y."/>
            <person name="Gao Z.S."/>
        </authorList>
    </citation>
    <scope>NUCLEOTIDE SEQUENCE [LARGE SCALE GENOMIC DNA]</scope>
    <source>
        <tissue evidence="3">Leaves</tissue>
    </source>
</reference>
<feature type="domain" description="BURP" evidence="2">
    <location>
        <begin position="99"/>
        <end position="316"/>
    </location>
</feature>
<dbReference type="AlphaFoldDB" id="A0A6A1V3H1"/>
<keyword evidence="1" id="KW-0732">Signal</keyword>
<gene>
    <name evidence="3" type="ORF">CJ030_MR7G011585</name>
</gene>
<dbReference type="SMART" id="SM01045">
    <property type="entry name" value="BURP"/>
    <property type="match status" value="1"/>
</dbReference>
<accession>A0A6A1V3H1</accession>
<dbReference type="OrthoDB" id="1909293at2759"/>
<proteinExistence type="predicted"/>
<name>A0A6A1V3H1_9ROSI</name>
<dbReference type="PANTHER" id="PTHR31236:SF32">
    <property type="entry name" value="BURP DOMAIN PROTEIN USPL1-LIKE"/>
    <property type="match status" value="1"/>
</dbReference>
<protein>
    <submittedName>
        <fullName evidence="3">BURP domain-containing protein 17</fullName>
    </submittedName>
</protein>